<dbReference type="EMBL" id="BSDI01000045">
    <property type="protein sequence ID" value="GLI01469.1"/>
    <property type="molecule type" value="Genomic_DNA"/>
</dbReference>
<feature type="domain" description="CBM6" evidence="2">
    <location>
        <begin position="35"/>
        <end position="158"/>
    </location>
</feature>
<accession>A0ABQ5R3V4</accession>
<dbReference type="CDD" id="cd04082">
    <property type="entry name" value="CBM35_pectate_lyase-like"/>
    <property type="match status" value="1"/>
</dbReference>
<dbReference type="InterPro" id="IPR005084">
    <property type="entry name" value="CBM6"/>
</dbReference>
<keyword evidence="4" id="KW-1185">Reference proteome</keyword>
<dbReference type="InterPro" id="IPR011042">
    <property type="entry name" value="6-blade_b-propeller_TolB-like"/>
</dbReference>
<dbReference type="RefSeq" id="WP_281902528.1">
    <property type="nucleotide sequence ID" value="NZ_BSDI01000045.1"/>
</dbReference>
<evidence type="ECO:0000313" key="3">
    <source>
        <dbReference type="EMBL" id="GLI01469.1"/>
    </source>
</evidence>
<comment type="caution">
    <text evidence="3">The sequence shown here is derived from an EMBL/GenBank/DDBJ whole genome shotgun (WGS) entry which is preliminary data.</text>
</comment>
<dbReference type="SUPFAM" id="SSF49785">
    <property type="entry name" value="Galactose-binding domain-like"/>
    <property type="match status" value="1"/>
</dbReference>
<dbReference type="Gene3D" id="2.60.120.260">
    <property type="entry name" value="Galactose-binding domain-like"/>
    <property type="match status" value="1"/>
</dbReference>
<reference evidence="3" key="1">
    <citation type="submission" date="2022-12" db="EMBL/GenBank/DDBJ databases">
        <title>New Phytohabitans aurantiacus sp. RD004123 nov., an actinomycete isolated from soil.</title>
        <authorList>
            <person name="Triningsih D.W."/>
            <person name="Harunari E."/>
            <person name="Igarashi Y."/>
        </authorList>
    </citation>
    <scope>NUCLEOTIDE SEQUENCE</scope>
    <source>
        <strain evidence="3">RD004123</strain>
    </source>
</reference>
<dbReference type="SUPFAM" id="SSF50952">
    <property type="entry name" value="Soluble quinoprotein glucose dehydrogenase"/>
    <property type="match status" value="1"/>
</dbReference>
<feature type="region of interest" description="Disordered" evidence="1">
    <location>
        <begin position="161"/>
        <end position="188"/>
    </location>
</feature>
<dbReference type="PROSITE" id="PS51175">
    <property type="entry name" value="CBM6"/>
    <property type="match status" value="1"/>
</dbReference>
<dbReference type="PANTHER" id="PTHR19328">
    <property type="entry name" value="HEDGEHOG-INTERACTING PROTEIN"/>
    <property type="match status" value="1"/>
</dbReference>
<dbReference type="PANTHER" id="PTHR19328:SF13">
    <property type="entry name" value="HIPL1 PROTEIN"/>
    <property type="match status" value="1"/>
</dbReference>
<dbReference type="Gene3D" id="2.120.10.30">
    <property type="entry name" value="TolB, C-terminal domain"/>
    <property type="match status" value="1"/>
</dbReference>
<gene>
    <name evidence="3" type="ORF">Pa4123_67450</name>
</gene>
<name>A0ABQ5R3V4_9ACTN</name>
<dbReference type="Pfam" id="PF07995">
    <property type="entry name" value="GSDH"/>
    <property type="match status" value="1"/>
</dbReference>
<organism evidence="3 4">
    <name type="scientific">Phytohabitans aurantiacus</name>
    <dbReference type="NCBI Taxonomy" id="3016789"/>
    <lineage>
        <taxon>Bacteria</taxon>
        <taxon>Bacillati</taxon>
        <taxon>Actinomycetota</taxon>
        <taxon>Actinomycetes</taxon>
        <taxon>Micromonosporales</taxon>
        <taxon>Micromonosporaceae</taxon>
    </lineage>
</organism>
<sequence length="636" mass="66980">MNPSVRTSVGIGVVAVALVALVAAPDHHQAAAAEVRYEAEQARIVDGIVENAYAGFTGTGYVDSAAAVGAAVEFDVRTPAAGTRTLVIRYANGSRVNRPATVAGNGTVRATLQFPPTGRWTTWRTQTVSAPLTAGANLVRLAATTARGLANIDSLSYDDGLPGSPSPTVSPTVSPTGSVPPRTPISDPIPQAPIQAQLGLVLTEFARFPQSNPVPAPTDPRMMRTARINYLGQVPGSSLLFTPDLNGRLYTLPPTGGTPSVYLDVAATVGANFFSGKGLGSGFGFVAFHPEFATNGRFYTTHTEALGALGSIAPDWTQSGAVIHSVLTEWTATNPAALSFSGTRRTLLRIGFASYIHAIQQIDFNPNAAPGGTDYGLLYVAVGDGGRGSSTTVPQQLNVPHGKILRIDPRGTNSTNGRYGVPAVNPFAGTSGALGEIYALGMRDPHRFSWDTGGTRRMFLGHIGEHDIEGVYDLRAGDNLGWSEREGSWVFDRREPCNLYPLPADDARFGYDYPVAAYDHNAATIPCGDDAGKAIVGGFVYRGTALPALRGKYVFGDIVDGRVFYTDEARMVRGGGLAPLYQLRVVTATGTPTTMASLAGDARVDLRLGTDRAGELYLLAKANGRIWKVTGVDAGN</sequence>
<dbReference type="InterPro" id="IPR008979">
    <property type="entry name" value="Galactose-bd-like_sf"/>
</dbReference>
<evidence type="ECO:0000259" key="2">
    <source>
        <dbReference type="PROSITE" id="PS51175"/>
    </source>
</evidence>
<proteinExistence type="predicted"/>
<evidence type="ECO:0000256" key="1">
    <source>
        <dbReference type="SAM" id="MobiDB-lite"/>
    </source>
</evidence>
<dbReference type="Proteomes" id="UP001144280">
    <property type="component" value="Unassembled WGS sequence"/>
</dbReference>
<feature type="compositionally biased region" description="Low complexity" evidence="1">
    <location>
        <begin position="162"/>
        <end position="180"/>
    </location>
</feature>
<evidence type="ECO:0000313" key="4">
    <source>
        <dbReference type="Proteomes" id="UP001144280"/>
    </source>
</evidence>
<dbReference type="Pfam" id="PF16990">
    <property type="entry name" value="CBM_35"/>
    <property type="match status" value="1"/>
</dbReference>
<dbReference type="InterPro" id="IPR012938">
    <property type="entry name" value="Glc/Sorbosone_DH"/>
</dbReference>
<dbReference type="InterPro" id="IPR011041">
    <property type="entry name" value="Quinoprot_gluc/sorb_DH_b-prop"/>
</dbReference>
<protein>
    <recommendedName>
        <fullName evidence="2">CBM6 domain-containing protein</fullName>
    </recommendedName>
</protein>